<keyword evidence="3" id="KW-1185">Reference proteome</keyword>
<name>A0A0J9X3D1_GEOCN</name>
<evidence type="ECO:0000313" key="3">
    <source>
        <dbReference type="Proteomes" id="UP000242525"/>
    </source>
</evidence>
<dbReference type="EMBL" id="CCBN010000001">
    <property type="protein sequence ID" value="CDO51595.1"/>
    <property type="molecule type" value="Genomic_DNA"/>
</dbReference>
<sequence>MKVEKVNTNYKPKQEKSNRSFTSENKDAFPFCEKVPQDKEFHHYLKFGGQTIGIKADLGAKPLSYYQYVPEVGAFVLQRAIKTRRKGTKDVRKRAVYFHTKSLRKKLGRLDSADVTFGKQVDKIVQEIDLKTNADYLNDLPLMTWARGILTRDLVVIKPRSDEDSELADLLDRLHVSKSPAAPKSVVKAPSLNKKQIIKFRLIVIERILKLLKNTKFTEMFDRYQQEIIANGQPEMILNMLVRLQQEVFHFDTIKTFQYTGDFRSHINRTYNEFKGDLISHDQDTFEDCYDSESD</sequence>
<proteinExistence type="predicted"/>
<dbReference type="Proteomes" id="UP000242525">
    <property type="component" value="Unassembled WGS sequence"/>
</dbReference>
<gene>
    <name evidence="2" type="ORF">BN980_GECA01s08876g</name>
</gene>
<feature type="compositionally biased region" description="Polar residues" evidence="1">
    <location>
        <begin position="1"/>
        <end position="11"/>
    </location>
</feature>
<comment type="caution">
    <text evidence="2">The sequence shown here is derived from an EMBL/GenBank/DDBJ whole genome shotgun (WGS) entry which is preliminary data.</text>
</comment>
<dbReference type="AlphaFoldDB" id="A0A0J9X3D1"/>
<feature type="region of interest" description="Disordered" evidence="1">
    <location>
        <begin position="1"/>
        <end position="22"/>
    </location>
</feature>
<evidence type="ECO:0000313" key="2">
    <source>
        <dbReference type="EMBL" id="CDO51595.1"/>
    </source>
</evidence>
<organism evidence="2 3">
    <name type="scientific">Geotrichum candidum</name>
    <name type="common">Oospora lactis</name>
    <name type="synonym">Dipodascus geotrichum</name>
    <dbReference type="NCBI Taxonomy" id="1173061"/>
    <lineage>
        <taxon>Eukaryota</taxon>
        <taxon>Fungi</taxon>
        <taxon>Dikarya</taxon>
        <taxon>Ascomycota</taxon>
        <taxon>Saccharomycotina</taxon>
        <taxon>Dipodascomycetes</taxon>
        <taxon>Dipodascales</taxon>
        <taxon>Dipodascaceae</taxon>
        <taxon>Geotrichum</taxon>
    </lineage>
</organism>
<evidence type="ECO:0000256" key="1">
    <source>
        <dbReference type="SAM" id="MobiDB-lite"/>
    </source>
</evidence>
<accession>A0A0J9X3D1</accession>
<reference evidence="2" key="1">
    <citation type="submission" date="2014-03" db="EMBL/GenBank/DDBJ databases">
        <authorList>
            <person name="Casaregola S."/>
        </authorList>
    </citation>
    <scope>NUCLEOTIDE SEQUENCE [LARGE SCALE GENOMIC DNA]</scope>
    <source>
        <strain evidence="2">CLIB 918</strain>
    </source>
</reference>
<protein>
    <submittedName>
        <fullName evidence="2">Uncharacterized protein</fullName>
    </submittedName>
</protein>